<dbReference type="CDD" id="cd06170">
    <property type="entry name" value="LuxR_C_like"/>
    <property type="match status" value="1"/>
</dbReference>
<dbReference type="PROSITE" id="PS50110">
    <property type="entry name" value="RESPONSE_REGULATORY"/>
    <property type="match status" value="1"/>
</dbReference>
<dbReference type="Gene3D" id="3.40.50.2300">
    <property type="match status" value="1"/>
</dbReference>
<dbReference type="SUPFAM" id="SSF46894">
    <property type="entry name" value="C-terminal effector domain of the bipartite response regulators"/>
    <property type="match status" value="1"/>
</dbReference>
<keyword evidence="5" id="KW-0804">Transcription</keyword>
<evidence type="ECO:0000259" key="7">
    <source>
        <dbReference type="PROSITE" id="PS50043"/>
    </source>
</evidence>
<dbReference type="PRINTS" id="PR00038">
    <property type="entry name" value="HTHLUXR"/>
</dbReference>
<evidence type="ECO:0000256" key="4">
    <source>
        <dbReference type="ARBA" id="ARBA00023125"/>
    </source>
</evidence>
<reference evidence="9" key="1">
    <citation type="journal article" date="2020" name="mSystems">
        <title>Genome- and Community-Level Interaction Insights into Carbon Utilization and Element Cycling Functions of Hydrothermarchaeota in Hydrothermal Sediment.</title>
        <authorList>
            <person name="Zhou Z."/>
            <person name="Liu Y."/>
            <person name="Xu W."/>
            <person name="Pan J."/>
            <person name="Luo Z.H."/>
            <person name="Li M."/>
        </authorList>
    </citation>
    <scope>NUCLEOTIDE SEQUENCE [LARGE SCALE GENOMIC DNA]</scope>
    <source>
        <strain evidence="9">SpSt-339</strain>
    </source>
</reference>
<organism evidence="9">
    <name type="scientific">Schlesneria paludicola</name>
    <dbReference type="NCBI Taxonomy" id="360056"/>
    <lineage>
        <taxon>Bacteria</taxon>
        <taxon>Pseudomonadati</taxon>
        <taxon>Planctomycetota</taxon>
        <taxon>Planctomycetia</taxon>
        <taxon>Planctomycetales</taxon>
        <taxon>Planctomycetaceae</taxon>
        <taxon>Schlesneria</taxon>
    </lineage>
</organism>
<feature type="modified residue" description="4-aspartylphosphate" evidence="6">
    <location>
        <position position="93"/>
    </location>
</feature>
<dbReference type="GO" id="GO:0003677">
    <property type="term" value="F:DNA binding"/>
    <property type="evidence" value="ECO:0007669"/>
    <property type="project" value="UniProtKB-KW"/>
</dbReference>
<dbReference type="InterPro" id="IPR016032">
    <property type="entry name" value="Sig_transdc_resp-reg_C-effctor"/>
</dbReference>
<dbReference type="InterPro" id="IPR036388">
    <property type="entry name" value="WH-like_DNA-bd_sf"/>
</dbReference>
<accession>A0A7C2P890</accession>
<comment type="caution">
    <text evidence="9">The sequence shown here is derived from an EMBL/GenBank/DDBJ whole genome shotgun (WGS) entry which is preliminary data.</text>
</comment>
<dbReference type="PANTHER" id="PTHR44688">
    <property type="entry name" value="DNA-BINDING TRANSCRIPTIONAL ACTIVATOR DEVR_DOSR"/>
    <property type="match status" value="1"/>
</dbReference>
<dbReference type="SUPFAM" id="SSF52172">
    <property type="entry name" value="CheY-like"/>
    <property type="match status" value="1"/>
</dbReference>
<evidence type="ECO:0000259" key="8">
    <source>
        <dbReference type="PROSITE" id="PS50110"/>
    </source>
</evidence>
<dbReference type="SMART" id="SM00421">
    <property type="entry name" value="HTH_LUXR"/>
    <property type="match status" value="1"/>
</dbReference>
<dbReference type="EMBL" id="DSOK01000458">
    <property type="protein sequence ID" value="HEN17095.1"/>
    <property type="molecule type" value="Genomic_DNA"/>
</dbReference>
<gene>
    <name evidence="9" type="ORF">ENQ76_16675</name>
</gene>
<feature type="domain" description="HTH luxR-type" evidence="7">
    <location>
        <begin position="174"/>
        <end position="239"/>
    </location>
</feature>
<evidence type="ECO:0000313" key="9">
    <source>
        <dbReference type="EMBL" id="HEN17095.1"/>
    </source>
</evidence>
<name>A0A7C2P890_9PLAN</name>
<evidence type="ECO:0000256" key="2">
    <source>
        <dbReference type="ARBA" id="ARBA00023012"/>
    </source>
</evidence>
<proteinExistence type="predicted"/>
<keyword evidence="3" id="KW-0805">Transcription regulation</keyword>
<dbReference type="InterPro" id="IPR011006">
    <property type="entry name" value="CheY-like_superfamily"/>
</dbReference>
<feature type="domain" description="Response regulatory" evidence="8">
    <location>
        <begin position="44"/>
        <end position="158"/>
    </location>
</feature>
<dbReference type="Pfam" id="PF00196">
    <property type="entry name" value="GerE"/>
    <property type="match status" value="1"/>
</dbReference>
<evidence type="ECO:0000256" key="1">
    <source>
        <dbReference type="ARBA" id="ARBA00022553"/>
    </source>
</evidence>
<dbReference type="InterPro" id="IPR001789">
    <property type="entry name" value="Sig_transdc_resp-reg_receiver"/>
</dbReference>
<evidence type="ECO:0000256" key="5">
    <source>
        <dbReference type="ARBA" id="ARBA00023163"/>
    </source>
</evidence>
<dbReference type="GO" id="GO:0006355">
    <property type="term" value="P:regulation of DNA-templated transcription"/>
    <property type="evidence" value="ECO:0007669"/>
    <property type="project" value="InterPro"/>
</dbReference>
<dbReference type="AlphaFoldDB" id="A0A7C2P890"/>
<evidence type="ECO:0000256" key="3">
    <source>
        <dbReference type="ARBA" id="ARBA00023015"/>
    </source>
</evidence>
<dbReference type="InterPro" id="IPR000792">
    <property type="entry name" value="Tscrpt_reg_LuxR_C"/>
</dbReference>
<keyword evidence="4" id="KW-0238">DNA-binding</keyword>
<protein>
    <submittedName>
        <fullName evidence="9">Response regulator transcription factor</fullName>
    </submittedName>
</protein>
<dbReference type="Pfam" id="PF00072">
    <property type="entry name" value="Response_reg"/>
    <property type="match status" value="1"/>
</dbReference>
<keyword evidence="1 6" id="KW-0597">Phosphoprotein</keyword>
<dbReference type="Gene3D" id="1.10.10.10">
    <property type="entry name" value="Winged helix-like DNA-binding domain superfamily/Winged helix DNA-binding domain"/>
    <property type="match status" value="1"/>
</dbReference>
<dbReference type="GO" id="GO:0000160">
    <property type="term" value="P:phosphorelay signal transduction system"/>
    <property type="evidence" value="ECO:0007669"/>
    <property type="project" value="UniProtKB-KW"/>
</dbReference>
<dbReference type="PANTHER" id="PTHR44688:SF16">
    <property type="entry name" value="DNA-BINDING TRANSCRIPTIONAL ACTIVATOR DEVR_DOSR"/>
    <property type="match status" value="1"/>
</dbReference>
<dbReference type="PROSITE" id="PS50043">
    <property type="entry name" value="HTH_LUXR_2"/>
    <property type="match status" value="1"/>
</dbReference>
<dbReference type="FunFam" id="3.40.50.2300:FF:000018">
    <property type="entry name" value="DNA-binding transcriptional regulator NtrC"/>
    <property type="match status" value="1"/>
</dbReference>
<keyword evidence="2" id="KW-0902">Two-component regulatory system</keyword>
<sequence length="246" mass="27237">MGWLSVAALSKPITDKSGMRHPRRVARLSRSPFPWTTLMSEAGTVFIVDDDSAVLDALQQLFLSQGLSAEAFSNAEHYLQTVSPDRPGVLVVDVRMPGLSGLELLRQMRDAGRLRPCIVLSGHADIPIAVQAMQLGAQTFLEKPVSHQQLLEAVRAALDQEHRRQATAVLQRTAEDAFRSLAPEEMQVLQKIVSGRTNAQAADSLDISLRTVQLRLSAIYRKLKVRSKSELIQWLRKVDKAPVAED</sequence>
<dbReference type="SMART" id="SM00448">
    <property type="entry name" value="REC"/>
    <property type="match status" value="1"/>
</dbReference>
<evidence type="ECO:0000256" key="6">
    <source>
        <dbReference type="PROSITE-ProRule" id="PRU00169"/>
    </source>
</evidence>